<dbReference type="GO" id="GO:0016740">
    <property type="term" value="F:transferase activity"/>
    <property type="evidence" value="ECO:0007669"/>
    <property type="project" value="UniProtKB-KW"/>
</dbReference>
<keyword evidence="3" id="KW-0808">Transferase</keyword>
<feature type="compositionally biased region" description="Basic and acidic residues" evidence="1">
    <location>
        <begin position="394"/>
        <end position="408"/>
    </location>
</feature>
<evidence type="ECO:0000313" key="3">
    <source>
        <dbReference type="EMBL" id="MFC4102685.1"/>
    </source>
</evidence>
<gene>
    <name evidence="3" type="ORF">ACFOZ8_23980</name>
</gene>
<protein>
    <submittedName>
        <fullName evidence="3">Polysaccharide pyruvyl transferase family protein</fullName>
    </submittedName>
</protein>
<evidence type="ECO:0000313" key="4">
    <source>
        <dbReference type="Proteomes" id="UP001595715"/>
    </source>
</evidence>
<dbReference type="Proteomes" id="UP001595715">
    <property type="component" value="Unassembled WGS sequence"/>
</dbReference>
<evidence type="ECO:0000259" key="2">
    <source>
        <dbReference type="Pfam" id="PF04230"/>
    </source>
</evidence>
<proteinExistence type="predicted"/>
<keyword evidence="4" id="KW-1185">Reference proteome</keyword>
<dbReference type="InterPro" id="IPR007345">
    <property type="entry name" value="Polysacch_pyruvyl_Trfase"/>
</dbReference>
<accession>A0ABV8K9I2</accession>
<name>A0ABV8K9I2_9BACL</name>
<reference evidence="4" key="1">
    <citation type="journal article" date="2019" name="Int. J. Syst. Evol. Microbiol.">
        <title>The Global Catalogue of Microorganisms (GCM) 10K type strain sequencing project: providing services to taxonomists for standard genome sequencing and annotation.</title>
        <authorList>
            <consortium name="The Broad Institute Genomics Platform"/>
            <consortium name="The Broad Institute Genome Sequencing Center for Infectious Disease"/>
            <person name="Wu L."/>
            <person name="Ma J."/>
        </authorList>
    </citation>
    <scope>NUCLEOTIDE SEQUENCE [LARGE SCALE GENOMIC DNA]</scope>
    <source>
        <strain evidence="4">IBRC-M 10987</strain>
    </source>
</reference>
<dbReference type="RefSeq" id="WP_377721303.1">
    <property type="nucleotide sequence ID" value="NZ_JBHSAM010000034.1"/>
</dbReference>
<sequence length="417" mass="46893">MNKKTIILRSSWQIVNIGDIAHAPGVLALLETSLPEADVILWPSVDFSDEVLAMIRQRFPSLQVVKGSIGSDGIASNAELQAALDASQFLLHGPGPLLVAHEDVSAYINHWKKPFGVFGITYGGYNESDWPEVQRILSQASFLYFRDSISLARAISDGISCPLMQFGPDAAFAFDQRDDARALTFLANHELEEGKFLCCIARNRYTPFWKMKDVPFSEEKHAVNEAMKEQDHAALRQAIIEVVRQTSYKVLICPEDQSQMELGKELLLDQLPEDVRPHVVWRETFWLPDEALSVYVRSAGLFGTEMHSPIMCIGSGIPAIVCRWKEQTTKGYMWQDIGLGEWLFDMDKEEERRAVVPAVLGLVHNQEEARNKARAAKERVGELLQAMTVTLHEELNKRSGNEETKRMSDGGSTCYTH</sequence>
<feature type="region of interest" description="Disordered" evidence="1">
    <location>
        <begin position="394"/>
        <end position="417"/>
    </location>
</feature>
<dbReference type="EMBL" id="JBHSAM010000034">
    <property type="protein sequence ID" value="MFC4102685.1"/>
    <property type="molecule type" value="Genomic_DNA"/>
</dbReference>
<organism evidence="3 4">
    <name type="scientific">Paenibacillus xanthanilyticus</name>
    <dbReference type="NCBI Taxonomy" id="1783531"/>
    <lineage>
        <taxon>Bacteria</taxon>
        <taxon>Bacillati</taxon>
        <taxon>Bacillota</taxon>
        <taxon>Bacilli</taxon>
        <taxon>Bacillales</taxon>
        <taxon>Paenibacillaceae</taxon>
        <taxon>Paenibacillus</taxon>
    </lineage>
</organism>
<feature type="domain" description="Polysaccharide pyruvyl transferase" evidence="2">
    <location>
        <begin position="16"/>
        <end position="325"/>
    </location>
</feature>
<evidence type="ECO:0000256" key="1">
    <source>
        <dbReference type="SAM" id="MobiDB-lite"/>
    </source>
</evidence>
<comment type="caution">
    <text evidence="3">The sequence shown here is derived from an EMBL/GenBank/DDBJ whole genome shotgun (WGS) entry which is preliminary data.</text>
</comment>
<dbReference type="Pfam" id="PF04230">
    <property type="entry name" value="PS_pyruv_trans"/>
    <property type="match status" value="1"/>
</dbReference>